<keyword evidence="3" id="KW-0063">Aspartyl esterase</keyword>
<dbReference type="Gene3D" id="2.160.20.10">
    <property type="entry name" value="Single-stranded right-handed beta-helix, Pectin lyase-like"/>
    <property type="match status" value="1"/>
</dbReference>
<dbReference type="EMBL" id="MORL01000011">
    <property type="protein sequence ID" value="OIN57562.1"/>
    <property type="molecule type" value="Genomic_DNA"/>
</dbReference>
<dbReference type="Proteomes" id="UP000181790">
    <property type="component" value="Unassembled WGS sequence"/>
</dbReference>
<proteinExistence type="inferred from homology"/>
<dbReference type="InterPro" id="IPR012334">
    <property type="entry name" value="Pectin_lyas_fold"/>
</dbReference>
<comment type="caution">
    <text evidence="5">The sequence shown here is derived from an EMBL/GenBank/DDBJ whole genome shotgun (WGS) entry which is preliminary data.</text>
</comment>
<dbReference type="OrthoDB" id="9777975at2"/>
<dbReference type="GO" id="GO:0045490">
    <property type="term" value="P:pectin catabolic process"/>
    <property type="evidence" value="ECO:0007669"/>
    <property type="project" value="TreeGrafter"/>
</dbReference>
<dbReference type="GO" id="GO:0030599">
    <property type="term" value="F:pectinesterase activity"/>
    <property type="evidence" value="ECO:0007669"/>
    <property type="project" value="InterPro"/>
</dbReference>
<evidence type="ECO:0000256" key="1">
    <source>
        <dbReference type="ARBA" id="ARBA00008891"/>
    </source>
</evidence>
<name>A0A1S2VFS0_9BACT</name>
<evidence type="ECO:0000259" key="4">
    <source>
        <dbReference type="Pfam" id="PF01095"/>
    </source>
</evidence>
<dbReference type="SUPFAM" id="SSF51126">
    <property type="entry name" value="Pectin lyase-like"/>
    <property type="match status" value="1"/>
</dbReference>
<evidence type="ECO:0000313" key="6">
    <source>
        <dbReference type="Proteomes" id="UP000181790"/>
    </source>
</evidence>
<keyword evidence="2" id="KW-0378">Hydrolase</keyword>
<gene>
    <name evidence="5" type="ORF">BLX24_18930</name>
</gene>
<reference evidence="5 6" key="1">
    <citation type="submission" date="2016-10" db="EMBL/GenBank/DDBJ databases">
        <title>Arsenicibacter rosenii gen. nov., sp. nov., an efficient arsenic-methylating bacterium isolated from an arsenic-contaminated paddy soil.</title>
        <authorList>
            <person name="Huang K."/>
        </authorList>
    </citation>
    <scope>NUCLEOTIDE SEQUENCE [LARGE SCALE GENOMIC DNA]</scope>
    <source>
        <strain evidence="5 6">SM-1</strain>
    </source>
</reference>
<dbReference type="GO" id="GO:0042545">
    <property type="term" value="P:cell wall modification"/>
    <property type="evidence" value="ECO:0007669"/>
    <property type="project" value="InterPro"/>
</dbReference>
<dbReference type="PANTHER" id="PTHR31321">
    <property type="entry name" value="ACYL-COA THIOESTER HYDROLASE YBHC-RELATED"/>
    <property type="match status" value="1"/>
</dbReference>
<sequence length="357" mass="40282">MRNLTVFFLLVTGMLLSGWSVQKAKPIIVAQDGTGDFRTIQAAIESLPPADPAKEEPRVILIKNGMYREKLYIGTQHFLTLRGESEQGVRILTSQARDMWRCEHPDDYGTAAINVRAHDLVFERLTVINDYGFKAKGDTTIHCANESGSNVPKPGGVGLPREENEKAGTKIVRKDGHQMAFRSMPGATRLVFRNCTFRALGGDTVSPWDVEAGMFYFKDCTMEGGVDFYCPRGWSYAENCHFVCHNMNAAIWHDGSGNPSQKTVLKNCTFEGDTGFKLGRYHREAQFYLIGCRFPENMADADIYWVTNAPAPVQWGRRVYYYDCHRKGGDFAWHKDNLPVKPADITVAWTFDGKWKP</sequence>
<dbReference type="Pfam" id="PF01095">
    <property type="entry name" value="Pectinesterase"/>
    <property type="match status" value="1"/>
</dbReference>
<evidence type="ECO:0000256" key="2">
    <source>
        <dbReference type="ARBA" id="ARBA00022801"/>
    </source>
</evidence>
<protein>
    <submittedName>
        <fullName evidence="5">Pectinesterase</fullName>
    </submittedName>
</protein>
<evidence type="ECO:0000313" key="5">
    <source>
        <dbReference type="EMBL" id="OIN57562.1"/>
    </source>
</evidence>
<dbReference type="PANTHER" id="PTHR31321:SF57">
    <property type="entry name" value="PECTINESTERASE 53-RELATED"/>
    <property type="match status" value="1"/>
</dbReference>
<dbReference type="RefSeq" id="WP_071504766.1">
    <property type="nucleotide sequence ID" value="NZ_MORL01000011.1"/>
</dbReference>
<dbReference type="AlphaFoldDB" id="A0A1S2VFS0"/>
<dbReference type="InterPro" id="IPR011050">
    <property type="entry name" value="Pectin_lyase_fold/virulence"/>
</dbReference>
<feature type="domain" description="Pectinesterase catalytic" evidence="4">
    <location>
        <begin position="27"/>
        <end position="135"/>
    </location>
</feature>
<evidence type="ECO:0000256" key="3">
    <source>
        <dbReference type="ARBA" id="ARBA00023085"/>
    </source>
</evidence>
<dbReference type="InterPro" id="IPR000070">
    <property type="entry name" value="Pectinesterase_cat"/>
</dbReference>
<accession>A0A1S2VFS0</accession>
<organism evidence="5 6">
    <name type="scientific">Arsenicibacter rosenii</name>
    <dbReference type="NCBI Taxonomy" id="1750698"/>
    <lineage>
        <taxon>Bacteria</taxon>
        <taxon>Pseudomonadati</taxon>
        <taxon>Bacteroidota</taxon>
        <taxon>Cytophagia</taxon>
        <taxon>Cytophagales</taxon>
        <taxon>Spirosomataceae</taxon>
        <taxon>Arsenicibacter</taxon>
    </lineage>
</organism>
<keyword evidence="6" id="KW-1185">Reference proteome</keyword>
<comment type="similarity">
    <text evidence="1">Belongs to the pectinesterase family.</text>
</comment>